<dbReference type="Gene3D" id="3.30.1340.10">
    <property type="entry name" value="HPr-like"/>
    <property type="match status" value="1"/>
</dbReference>
<evidence type="ECO:0000313" key="7">
    <source>
        <dbReference type="Proteomes" id="UP000198771"/>
    </source>
</evidence>
<evidence type="ECO:0000259" key="5">
    <source>
        <dbReference type="PROSITE" id="PS51350"/>
    </source>
</evidence>
<dbReference type="GO" id="GO:0005737">
    <property type="term" value="C:cytoplasm"/>
    <property type="evidence" value="ECO:0007669"/>
    <property type="project" value="UniProtKB-SubCell"/>
</dbReference>
<comment type="similarity">
    <text evidence="2">Belongs to the HPr family.</text>
</comment>
<dbReference type="Pfam" id="PF00381">
    <property type="entry name" value="PTS-HPr"/>
    <property type="match status" value="1"/>
</dbReference>
<keyword evidence="4" id="KW-0598">Phosphotransferase system</keyword>
<sequence>MIVRQVTIHDPYGLHARPAAVLARKAKSFDADISLCVENKKADAKSILDILGLAVGPGMVVNIEASGRDAGMALDEICDLIGNGMCEEKEQLSSQRRFSESHVFRNTVHAAEEFVKSEVFHVHNYLRNSVRVQPDKTMENFAR</sequence>
<dbReference type="EMBL" id="FMXO01000015">
    <property type="protein sequence ID" value="SDB52311.1"/>
    <property type="molecule type" value="Genomic_DNA"/>
</dbReference>
<comment type="subcellular location">
    <subcellularLocation>
        <location evidence="1">Cytoplasm</location>
    </subcellularLocation>
</comment>
<dbReference type="PANTHER" id="PTHR33705">
    <property type="entry name" value="PHOSPHOCARRIER PROTEIN HPR"/>
    <property type="match status" value="1"/>
</dbReference>
<evidence type="ECO:0000313" key="6">
    <source>
        <dbReference type="EMBL" id="SDB52311.1"/>
    </source>
</evidence>
<dbReference type="InterPro" id="IPR001020">
    <property type="entry name" value="PTS_HPr_His_P_site"/>
</dbReference>
<dbReference type="PRINTS" id="PR00107">
    <property type="entry name" value="PHOSPHOCPHPR"/>
</dbReference>
<dbReference type="GO" id="GO:0009401">
    <property type="term" value="P:phosphoenolpyruvate-dependent sugar phosphotransferase system"/>
    <property type="evidence" value="ECO:0007669"/>
    <property type="project" value="UniProtKB-KW"/>
</dbReference>
<keyword evidence="6" id="KW-0808">Transferase</keyword>
<dbReference type="InterPro" id="IPR050399">
    <property type="entry name" value="HPr"/>
</dbReference>
<evidence type="ECO:0000256" key="3">
    <source>
        <dbReference type="ARBA" id="ARBA00022490"/>
    </source>
</evidence>
<dbReference type="CDD" id="cd00367">
    <property type="entry name" value="PTS-HPr_like"/>
    <property type="match status" value="1"/>
</dbReference>
<dbReference type="PROSITE" id="PS51350">
    <property type="entry name" value="PTS_HPR_DOM"/>
    <property type="match status" value="1"/>
</dbReference>
<dbReference type="InterPro" id="IPR000032">
    <property type="entry name" value="HPr-like"/>
</dbReference>
<reference evidence="6 7" key="1">
    <citation type="submission" date="2016-10" db="EMBL/GenBank/DDBJ databases">
        <authorList>
            <person name="de Groot N.N."/>
        </authorList>
    </citation>
    <scope>NUCLEOTIDE SEQUENCE [LARGE SCALE GENOMIC DNA]</scope>
    <source>
        <strain evidence="6 7">ASO4-2</strain>
    </source>
</reference>
<organism evidence="6 7">
    <name type="scientific">Desulfonatronum thiosulfatophilum</name>
    <dbReference type="NCBI Taxonomy" id="617002"/>
    <lineage>
        <taxon>Bacteria</taxon>
        <taxon>Pseudomonadati</taxon>
        <taxon>Thermodesulfobacteriota</taxon>
        <taxon>Desulfovibrionia</taxon>
        <taxon>Desulfovibrionales</taxon>
        <taxon>Desulfonatronaceae</taxon>
        <taxon>Desulfonatronum</taxon>
    </lineage>
</organism>
<dbReference type="RefSeq" id="WP_092122588.1">
    <property type="nucleotide sequence ID" value="NZ_FMXO01000015.1"/>
</dbReference>
<dbReference type="OrthoDB" id="9798965at2"/>
<dbReference type="Proteomes" id="UP000198771">
    <property type="component" value="Unassembled WGS sequence"/>
</dbReference>
<evidence type="ECO:0000256" key="1">
    <source>
        <dbReference type="ARBA" id="ARBA00004496"/>
    </source>
</evidence>
<keyword evidence="3" id="KW-0963">Cytoplasm</keyword>
<dbReference type="GO" id="GO:0016740">
    <property type="term" value="F:transferase activity"/>
    <property type="evidence" value="ECO:0007669"/>
    <property type="project" value="UniProtKB-KW"/>
</dbReference>
<accession>A0A1G6E4J4</accession>
<dbReference type="PROSITE" id="PS00369">
    <property type="entry name" value="PTS_HPR_HIS"/>
    <property type="match status" value="1"/>
</dbReference>
<evidence type="ECO:0000256" key="4">
    <source>
        <dbReference type="ARBA" id="ARBA00022683"/>
    </source>
</evidence>
<feature type="domain" description="HPr" evidence="5">
    <location>
        <begin position="1"/>
        <end position="89"/>
    </location>
</feature>
<evidence type="ECO:0000256" key="2">
    <source>
        <dbReference type="ARBA" id="ARBA00010736"/>
    </source>
</evidence>
<dbReference type="STRING" id="617002.SAMN05660653_02612"/>
<dbReference type="InterPro" id="IPR035895">
    <property type="entry name" value="HPr-like_sf"/>
</dbReference>
<gene>
    <name evidence="6" type="ORF">SAMN05660653_02612</name>
</gene>
<protein>
    <submittedName>
        <fullName evidence="6">Phosphotransferase system HPr (HPr) family</fullName>
    </submittedName>
</protein>
<keyword evidence="7" id="KW-1185">Reference proteome</keyword>
<dbReference type="PANTHER" id="PTHR33705:SF2">
    <property type="entry name" value="PHOSPHOCARRIER PROTEIN NPR"/>
    <property type="match status" value="1"/>
</dbReference>
<dbReference type="NCBIfam" id="TIGR01003">
    <property type="entry name" value="PTS_HPr_family"/>
    <property type="match status" value="1"/>
</dbReference>
<name>A0A1G6E4J4_9BACT</name>
<dbReference type="AlphaFoldDB" id="A0A1G6E4J4"/>
<dbReference type="SUPFAM" id="SSF55594">
    <property type="entry name" value="HPr-like"/>
    <property type="match status" value="1"/>
</dbReference>
<proteinExistence type="inferred from homology"/>